<dbReference type="Proteomes" id="UP000489600">
    <property type="component" value="Unassembled WGS sequence"/>
</dbReference>
<protein>
    <submittedName>
        <fullName evidence="1">Uncharacterized protein</fullName>
    </submittedName>
</protein>
<comment type="caution">
    <text evidence="1">The sequence shown here is derived from an EMBL/GenBank/DDBJ whole genome shotgun (WGS) entry which is preliminary data.</text>
</comment>
<name>A0A565BKV3_9BRAS</name>
<sequence length="91" mass="9804">MAKCVNDEVVCSMIHRAGKELRSLKLGRVACQAIPSLRSSGLVSLFSNHGYFLDLPGSLEKLNNLVSMGTKSLCALLSVCPNLTDLKIVNL</sequence>
<reference evidence="1" key="1">
    <citation type="submission" date="2019-07" db="EMBL/GenBank/DDBJ databases">
        <authorList>
            <person name="Dittberner H."/>
        </authorList>
    </citation>
    <scope>NUCLEOTIDE SEQUENCE [LARGE SCALE GENOMIC DNA]</scope>
</reference>
<evidence type="ECO:0000313" key="1">
    <source>
        <dbReference type="EMBL" id="VVB01987.1"/>
    </source>
</evidence>
<accession>A0A565BKV3</accession>
<evidence type="ECO:0000313" key="2">
    <source>
        <dbReference type="Proteomes" id="UP000489600"/>
    </source>
</evidence>
<organism evidence="1 2">
    <name type="scientific">Arabis nemorensis</name>
    <dbReference type="NCBI Taxonomy" id="586526"/>
    <lineage>
        <taxon>Eukaryota</taxon>
        <taxon>Viridiplantae</taxon>
        <taxon>Streptophyta</taxon>
        <taxon>Embryophyta</taxon>
        <taxon>Tracheophyta</taxon>
        <taxon>Spermatophyta</taxon>
        <taxon>Magnoliopsida</taxon>
        <taxon>eudicotyledons</taxon>
        <taxon>Gunneridae</taxon>
        <taxon>Pentapetalae</taxon>
        <taxon>rosids</taxon>
        <taxon>malvids</taxon>
        <taxon>Brassicales</taxon>
        <taxon>Brassicaceae</taxon>
        <taxon>Arabideae</taxon>
        <taxon>Arabis</taxon>
    </lineage>
</organism>
<dbReference type="EMBL" id="CABITT030000004">
    <property type="protein sequence ID" value="VVB01987.1"/>
    <property type="molecule type" value="Genomic_DNA"/>
</dbReference>
<dbReference type="AlphaFoldDB" id="A0A565BKV3"/>
<keyword evidence="2" id="KW-1185">Reference proteome</keyword>
<proteinExistence type="predicted"/>
<gene>
    <name evidence="1" type="ORF">ANE_LOCUS12431</name>
</gene>